<dbReference type="STRING" id="531814.SAMN04487944_12248"/>
<dbReference type="Proteomes" id="UP000199687">
    <property type="component" value="Unassembled WGS sequence"/>
</dbReference>
<dbReference type="SUPFAM" id="SSF47413">
    <property type="entry name" value="lambda repressor-like DNA-binding domains"/>
    <property type="match status" value="1"/>
</dbReference>
<dbReference type="PROSITE" id="PS50943">
    <property type="entry name" value="HTH_CROC1"/>
    <property type="match status" value="1"/>
</dbReference>
<dbReference type="AlphaFoldDB" id="A0A1H9VAU2"/>
<reference evidence="2 3" key="1">
    <citation type="submission" date="2016-10" db="EMBL/GenBank/DDBJ databases">
        <authorList>
            <person name="de Groot N.N."/>
        </authorList>
    </citation>
    <scope>NUCLEOTIDE SEQUENCE [LARGE SCALE GENOMIC DNA]</scope>
    <source>
        <strain evidence="2 3">CGMCC 1.7727</strain>
    </source>
</reference>
<dbReference type="SMART" id="SM00530">
    <property type="entry name" value="HTH_XRE"/>
    <property type="match status" value="1"/>
</dbReference>
<dbReference type="RefSeq" id="WP_089743540.1">
    <property type="nucleotide sequence ID" value="NZ_FOGL01000022.1"/>
</dbReference>
<gene>
    <name evidence="2" type="ORF">SAMN04487944_12248</name>
</gene>
<keyword evidence="3" id="KW-1185">Reference proteome</keyword>
<name>A0A1H9VAU2_9BACI</name>
<dbReference type="OrthoDB" id="5346389at2"/>
<evidence type="ECO:0000259" key="1">
    <source>
        <dbReference type="PROSITE" id="PS50943"/>
    </source>
</evidence>
<dbReference type="InterPro" id="IPR001387">
    <property type="entry name" value="Cro/C1-type_HTH"/>
</dbReference>
<organism evidence="2 3">
    <name type="scientific">Gracilibacillus ureilyticus</name>
    <dbReference type="NCBI Taxonomy" id="531814"/>
    <lineage>
        <taxon>Bacteria</taxon>
        <taxon>Bacillati</taxon>
        <taxon>Bacillota</taxon>
        <taxon>Bacilli</taxon>
        <taxon>Bacillales</taxon>
        <taxon>Bacillaceae</taxon>
        <taxon>Gracilibacillus</taxon>
    </lineage>
</organism>
<sequence length="285" mass="33106">MENHHSSSELGEFIKSRRYKLQPEDTGIKSFPSRRRTPGLRREEVAYLANVSVTYYTWLEQGRERNPSPEVLSNISQALQLNEDERKHLFDLVKRDPVSNRTAPRQEQPDVGFLQNLVNQMRYPSFIANEVADLIAWNRGAELIVGDFGQLPESRRNMVMLTFLDSAYRERLVNWEDFARYMTALTRASLVRNKDNPSFMKRFESLKRSSKDFVRFWQQHEIRQKSAVPVRYLLPDGQEMAFTIHCALVIDNDPGLHWCFFVPTPGSGTEERLALLLAQDTDLAP</sequence>
<proteinExistence type="predicted"/>
<dbReference type="Gene3D" id="3.30.450.180">
    <property type="match status" value="1"/>
</dbReference>
<evidence type="ECO:0000313" key="2">
    <source>
        <dbReference type="EMBL" id="SES18357.1"/>
    </source>
</evidence>
<feature type="domain" description="HTH cro/C1-type" evidence="1">
    <location>
        <begin position="39"/>
        <end position="86"/>
    </location>
</feature>
<dbReference type="CDD" id="cd00093">
    <property type="entry name" value="HTH_XRE"/>
    <property type="match status" value="1"/>
</dbReference>
<dbReference type="Pfam" id="PF17765">
    <property type="entry name" value="MLTR_LBD"/>
    <property type="match status" value="1"/>
</dbReference>
<dbReference type="InterPro" id="IPR010982">
    <property type="entry name" value="Lambda_DNA-bd_dom_sf"/>
</dbReference>
<evidence type="ECO:0000313" key="3">
    <source>
        <dbReference type="Proteomes" id="UP000199687"/>
    </source>
</evidence>
<dbReference type="PANTHER" id="PTHR35010">
    <property type="entry name" value="BLL4672 PROTEIN-RELATED"/>
    <property type="match status" value="1"/>
</dbReference>
<dbReference type="Gene3D" id="1.10.260.40">
    <property type="entry name" value="lambda repressor-like DNA-binding domains"/>
    <property type="match status" value="1"/>
</dbReference>
<dbReference type="EMBL" id="FOGL01000022">
    <property type="protein sequence ID" value="SES18357.1"/>
    <property type="molecule type" value="Genomic_DNA"/>
</dbReference>
<dbReference type="GO" id="GO:0003677">
    <property type="term" value="F:DNA binding"/>
    <property type="evidence" value="ECO:0007669"/>
    <property type="project" value="InterPro"/>
</dbReference>
<accession>A0A1H9VAU2</accession>
<protein>
    <submittedName>
        <fullName evidence="2">Helix-turn-helix domain-containing protein</fullName>
    </submittedName>
</protein>
<dbReference type="Pfam" id="PF13560">
    <property type="entry name" value="HTH_31"/>
    <property type="match status" value="1"/>
</dbReference>
<dbReference type="InterPro" id="IPR041413">
    <property type="entry name" value="MLTR_LBD"/>
</dbReference>